<evidence type="ECO:0000256" key="1">
    <source>
        <dbReference type="SAM" id="MobiDB-lite"/>
    </source>
</evidence>
<accession>A0ABN7V9H9</accession>
<organism evidence="2 3">
    <name type="scientific">Gigaspora margarita</name>
    <dbReference type="NCBI Taxonomy" id="4874"/>
    <lineage>
        <taxon>Eukaryota</taxon>
        <taxon>Fungi</taxon>
        <taxon>Fungi incertae sedis</taxon>
        <taxon>Mucoromycota</taxon>
        <taxon>Glomeromycotina</taxon>
        <taxon>Glomeromycetes</taxon>
        <taxon>Diversisporales</taxon>
        <taxon>Gigasporaceae</taxon>
        <taxon>Gigaspora</taxon>
    </lineage>
</organism>
<proteinExistence type="predicted"/>
<feature type="compositionally biased region" description="Polar residues" evidence="1">
    <location>
        <begin position="79"/>
        <end position="102"/>
    </location>
</feature>
<dbReference type="Proteomes" id="UP000789901">
    <property type="component" value="Unassembled WGS sequence"/>
</dbReference>
<protein>
    <submittedName>
        <fullName evidence="2">12882_t:CDS:1</fullName>
    </submittedName>
</protein>
<comment type="caution">
    <text evidence="2">The sequence shown here is derived from an EMBL/GenBank/DDBJ whole genome shotgun (WGS) entry which is preliminary data.</text>
</comment>
<keyword evidence="3" id="KW-1185">Reference proteome</keyword>
<feature type="region of interest" description="Disordered" evidence="1">
    <location>
        <begin position="54"/>
        <end position="102"/>
    </location>
</feature>
<feature type="compositionally biased region" description="Acidic residues" evidence="1">
    <location>
        <begin position="61"/>
        <end position="74"/>
    </location>
</feature>
<evidence type="ECO:0000313" key="3">
    <source>
        <dbReference type="Proteomes" id="UP000789901"/>
    </source>
</evidence>
<dbReference type="EMBL" id="CAJVQB010011398">
    <property type="protein sequence ID" value="CAG8747430.1"/>
    <property type="molecule type" value="Genomic_DNA"/>
</dbReference>
<reference evidence="2 3" key="1">
    <citation type="submission" date="2021-06" db="EMBL/GenBank/DDBJ databases">
        <authorList>
            <person name="Kallberg Y."/>
            <person name="Tangrot J."/>
            <person name="Rosling A."/>
        </authorList>
    </citation>
    <scope>NUCLEOTIDE SEQUENCE [LARGE SCALE GENOMIC DNA]</scope>
    <source>
        <strain evidence="2 3">120-4 pot B 10/14</strain>
    </source>
</reference>
<evidence type="ECO:0000313" key="2">
    <source>
        <dbReference type="EMBL" id="CAG8747430.1"/>
    </source>
</evidence>
<name>A0ABN7V9H9_GIGMA</name>
<gene>
    <name evidence="2" type="ORF">GMARGA_LOCUS16027</name>
</gene>
<sequence>MTTLPVVLSEQHYEINKPSDKLNCNNNESTTKDILPIAKTVLIQTIQLKEVIRMDSSQDNSQEDSQETSQEDSQAESSLNYFNKRSNDNGSNTIFKSTSKKI</sequence>